<evidence type="ECO:0000313" key="6">
    <source>
        <dbReference type="EMBL" id="EFY08755.1"/>
    </source>
</evidence>
<dbReference type="SUPFAM" id="SSF46785">
    <property type="entry name" value="Winged helix' DNA-binding domain"/>
    <property type="match status" value="1"/>
</dbReference>
<dbReference type="Gene3D" id="1.10.10.10">
    <property type="entry name" value="Winged helix-like DNA-binding domain superfamily/Winged helix DNA-binding domain"/>
    <property type="match status" value="1"/>
</dbReference>
<comment type="caution">
    <text evidence="6">The sequence shown here is derived from an EMBL/GenBank/DDBJ whole genome shotgun (WGS) entry which is preliminary data.</text>
</comment>
<name>E7FWM9_ERYRH</name>
<dbReference type="CDD" id="cd05466">
    <property type="entry name" value="PBP2_LTTR_substrate"/>
    <property type="match status" value="1"/>
</dbReference>
<protein>
    <submittedName>
        <fullName evidence="6">HTH-type transcriptional regulator GltR</fullName>
    </submittedName>
</protein>
<proteinExistence type="inferred from homology"/>
<reference evidence="6" key="1">
    <citation type="submission" date="2011-01" db="EMBL/GenBank/DDBJ databases">
        <authorList>
            <person name="Muzny D."/>
            <person name="Qin X."/>
            <person name="Buhay C."/>
            <person name="Dugan-Rocha S."/>
            <person name="Ding Y."/>
            <person name="Chen G."/>
            <person name="Hawes A."/>
            <person name="Holder M."/>
            <person name="Jhangiani S."/>
            <person name="Johnson A."/>
            <person name="Khan Z."/>
            <person name="Li Z."/>
            <person name="Liu W."/>
            <person name="Liu X."/>
            <person name="Perez L."/>
            <person name="Shen H."/>
            <person name="Wang Q."/>
            <person name="Watt J."/>
            <person name="Xi L."/>
            <person name="Xin Y."/>
            <person name="Zhou J."/>
            <person name="Deng J."/>
            <person name="Jiang H."/>
            <person name="Liu Y."/>
            <person name="Qu J."/>
            <person name="Song X.-Z."/>
            <person name="Zhang L."/>
            <person name="Villasana D."/>
            <person name="Johnson A."/>
            <person name="Liu J."/>
            <person name="Liyanage D."/>
            <person name="Lorensuhewa L."/>
            <person name="Robinson T."/>
            <person name="Song A."/>
            <person name="Song B.-B."/>
            <person name="Dinh H."/>
            <person name="Thornton R."/>
            <person name="Coyle M."/>
            <person name="Francisco L."/>
            <person name="Jackson L."/>
            <person name="Javaid M."/>
            <person name="Korchina V."/>
            <person name="Kovar C."/>
            <person name="Mata R."/>
            <person name="Mathew T."/>
            <person name="Ngo R."/>
            <person name="Nguyen L."/>
            <person name="Nguyen N."/>
            <person name="Okwuonu G."/>
            <person name="Ongeri F."/>
            <person name="Pham C."/>
            <person name="Simmons D."/>
            <person name="Wilczek-Boney K."/>
            <person name="Hale W."/>
            <person name="Jakkamsetti A."/>
            <person name="Pham P."/>
            <person name="Ruth R."/>
            <person name="San Lucas F."/>
            <person name="Warren J."/>
            <person name="Zhang J."/>
            <person name="Zhao Z."/>
            <person name="Zhou C."/>
            <person name="Zhu D."/>
            <person name="Lee S."/>
            <person name="Bess C."/>
            <person name="Blankenburg K."/>
            <person name="Forbes L."/>
            <person name="Fu Q."/>
            <person name="Gubbala S."/>
            <person name="Hirani K."/>
            <person name="Jayaseelan J.C."/>
            <person name="Lara F."/>
            <person name="Munidasa M."/>
            <person name="Palculict T."/>
            <person name="Patil S."/>
            <person name="Pu L.-L."/>
            <person name="Saada N."/>
            <person name="Tang L."/>
            <person name="Weissenberger G."/>
            <person name="Zhu Y."/>
            <person name="Hemphill L."/>
            <person name="Shang Y."/>
            <person name="Youmans B."/>
            <person name="Ayvaz T."/>
            <person name="Ross M."/>
            <person name="Santibanez J."/>
            <person name="Aqrawi P."/>
            <person name="Gross S."/>
            <person name="Joshi V."/>
            <person name="Fowler G."/>
            <person name="Nazareth L."/>
            <person name="Reid J."/>
            <person name="Worley K."/>
            <person name="Petrosino J."/>
            <person name="Highlander S."/>
            <person name="Gibbs R."/>
        </authorList>
    </citation>
    <scope>NUCLEOTIDE SEQUENCE [LARGE SCALE GENOMIC DNA]</scope>
    <source>
        <strain evidence="6">ATCC 19414</strain>
    </source>
</reference>
<evidence type="ECO:0000259" key="5">
    <source>
        <dbReference type="PROSITE" id="PS50931"/>
    </source>
</evidence>
<dbReference type="AlphaFoldDB" id="E7FWM9"/>
<feature type="domain" description="HTH lysR-type" evidence="5">
    <location>
        <begin position="5"/>
        <end position="62"/>
    </location>
</feature>
<dbReference type="Gene3D" id="3.40.190.290">
    <property type="match status" value="1"/>
</dbReference>
<dbReference type="InterPro" id="IPR036388">
    <property type="entry name" value="WH-like_DNA-bd_sf"/>
</dbReference>
<accession>E7FWM9</accession>
<dbReference type="Pfam" id="PF00126">
    <property type="entry name" value="HTH_1"/>
    <property type="match status" value="1"/>
</dbReference>
<dbReference type="InterPro" id="IPR036390">
    <property type="entry name" value="WH_DNA-bd_sf"/>
</dbReference>
<evidence type="ECO:0000256" key="4">
    <source>
        <dbReference type="ARBA" id="ARBA00023163"/>
    </source>
</evidence>
<dbReference type="Proteomes" id="UP000003028">
    <property type="component" value="Unassembled WGS sequence"/>
</dbReference>
<gene>
    <name evidence="6" type="primary">gltR</name>
    <name evidence="6" type="ORF">HMPREF0357_10862</name>
</gene>
<dbReference type="FunFam" id="1.10.10.10:FF:000001">
    <property type="entry name" value="LysR family transcriptional regulator"/>
    <property type="match status" value="1"/>
</dbReference>
<dbReference type="SUPFAM" id="SSF53850">
    <property type="entry name" value="Periplasmic binding protein-like II"/>
    <property type="match status" value="1"/>
</dbReference>
<dbReference type="PANTHER" id="PTHR30126">
    <property type="entry name" value="HTH-TYPE TRANSCRIPTIONAL REGULATOR"/>
    <property type="match status" value="1"/>
</dbReference>
<comment type="similarity">
    <text evidence="1">Belongs to the LysR transcriptional regulatory family.</text>
</comment>
<dbReference type="Pfam" id="PF03466">
    <property type="entry name" value="LysR_substrate"/>
    <property type="match status" value="1"/>
</dbReference>
<dbReference type="GO" id="GO:0003700">
    <property type="term" value="F:DNA-binding transcription factor activity"/>
    <property type="evidence" value="ECO:0007669"/>
    <property type="project" value="InterPro"/>
</dbReference>
<evidence type="ECO:0000256" key="1">
    <source>
        <dbReference type="ARBA" id="ARBA00009437"/>
    </source>
</evidence>
<dbReference type="EMBL" id="ACLK02000002">
    <property type="protein sequence ID" value="EFY08755.1"/>
    <property type="molecule type" value="Genomic_DNA"/>
</dbReference>
<keyword evidence="3" id="KW-0238">DNA-binding</keyword>
<organism evidence="6 7">
    <name type="scientific">Erysipelothrix rhusiopathiae ATCC 19414</name>
    <dbReference type="NCBI Taxonomy" id="525280"/>
    <lineage>
        <taxon>Bacteria</taxon>
        <taxon>Bacillati</taxon>
        <taxon>Bacillota</taxon>
        <taxon>Erysipelotrichia</taxon>
        <taxon>Erysipelotrichales</taxon>
        <taxon>Erysipelotrichaceae</taxon>
        <taxon>Erysipelothrix</taxon>
    </lineage>
</organism>
<evidence type="ECO:0000313" key="7">
    <source>
        <dbReference type="Proteomes" id="UP000003028"/>
    </source>
</evidence>
<sequence>MGGHMNLRHFQTFVKVVEKESFSKAADALGYTQAAVTIQIQQLEEELQTKLFDRMNRKIHLTEEGEAFIFYANEVLRTVEEARIFNQSAKKEHGTIRVGTVGSLGSSVFPELIYNFHREHPNVEIKVIIGKTEELLGMVRRNEIDILFTLDYQIYGADMVKVFEKEESILFVSADASVSSTKTYNLEEFSDAPFLLTEQGEAYRYELERSLAKRRVDLNAILEVGDTEIIIAVLKKGLGLSFLPEFSVKEELEQQILKEVRVDIPSVSMYAQVLYHKKKFLTTHMKAFIQEIDQTYIHKQ</sequence>
<dbReference type="PROSITE" id="PS50931">
    <property type="entry name" value="HTH_LYSR"/>
    <property type="match status" value="1"/>
</dbReference>
<dbReference type="GO" id="GO:0000976">
    <property type="term" value="F:transcription cis-regulatory region binding"/>
    <property type="evidence" value="ECO:0007669"/>
    <property type="project" value="TreeGrafter"/>
</dbReference>
<dbReference type="InterPro" id="IPR000847">
    <property type="entry name" value="LysR_HTH_N"/>
</dbReference>
<keyword evidence="4" id="KW-0804">Transcription</keyword>
<dbReference type="STRING" id="1648.A2I91_01340"/>
<evidence type="ECO:0000256" key="2">
    <source>
        <dbReference type="ARBA" id="ARBA00023015"/>
    </source>
</evidence>
<evidence type="ECO:0000256" key="3">
    <source>
        <dbReference type="ARBA" id="ARBA00023125"/>
    </source>
</evidence>
<keyword evidence="7" id="KW-1185">Reference proteome</keyword>
<dbReference type="PRINTS" id="PR00039">
    <property type="entry name" value="HTHLYSR"/>
</dbReference>
<dbReference type="PANTHER" id="PTHR30126:SF40">
    <property type="entry name" value="HTH-TYPE TRANSCRIPTIONAL REGULATOR GLTR"/>
    <property type="match status" value="1"/>
</dbReference>
<keyword evidence="2" id="KW-0805">Transcription regulation</keyword>
<dbReference type="InterPro" id="IPR005119">
    <property type="entry name" value="LysR_subst-bd"/>
</dbReference>